<dbReference type="SUPFAM" id="SSF49764">
    <property type="entry name" value="HSP20-like chaperones"/>
    <property type="match status" value="1"/>
</dbReference>
<dbReference type="Gene3D" id="2.60.40.790">
    <property type="match status" value="1"/>
</dbReference>
<dbReference type="InterPro" id="IPR008978">
    <property type="entry name" value="HSP20-like_chaperone"/>
</dbReference>
<reference evidence="9" key="1">
    <citation type="submission" date="2016-03" db="EMBL/GenBank/DDBJ databases">
        <title>Mechanisms controlling the formation of the plant cell surface in tip-growing cells are functionally conserved among land plants.</title>
        <authorList>
            <person name="Honkanen S."/>
            <person name="Jones V.A."/>
            <person name="Morieri G."/>
            <person name="Champion C."/>
            <person name="Hetherington A.J."/>
            <person name="Kelly S."/>
            <person name="Saint-Marcoux D."/>
            <person name="Proust H."/>
            <person name="Prescott H."/>
            <person name="Dolan L."/>
        </authorList>
    </citation>
    <scope>NUCLEOTIDE SEQUENCE [LARGE SCALE GENOMIC DNA]</scope>
    <source>
        <tissue evidence="9">Whole gametophyte</tissue>
    </source>
</reference>
<feature type="compositionally biased region" description="Basic and acidic residues" evidence="7">
    <location>
        <begin position="82"/>
        <end position="97"/>
    </location>
</feature>
<keyword evidence="4" id="KW-0206">Cytoskeleton</keyword>
<dbReference type="PANTHER" id="PTHR28520">
    <property type="entry name" value="MITOTIC-SPINDLE ORGANIZING PROTEIN 1"/>
    <property type="match status" value="1"/>
</dbReference>
<keyword evidence="10" id="KW-1185">Reference proteome</keyword>
<dbReference type="Pfam" id="PF12554">
    <property type="entry name" value="MOZART1"/>
    <property type="match status" value="1"/>
</dbReference>
<dbReference type="EMBL" id="LVLJ01001948">
    <property type="protein sequence ID" value="OAE27216.1"/>
    <property type="molecule type" value="Genomic_DNA"/>
</dbReference>
<evidence type="ECO:0000256" key="6">
    <source>
        <dbReference type="RuleBase" id="RU003616"/>
    </source>
</evidence>
<dbReference type="AlphaFoldDB" id="A0A176W4U3"/>
<evidence type="ECO:0000313" key="9">
    <source>
        <dbReference type="EMBL" id="OAE27216.1"/>
    </source>
</evidence>
<comment type="similarity">
    <text evidence="2">Belongs to the MOZART1 family.</text>
</comment>
<evidence type="ECO:0000256" key="4">
    <source>
        <dbReference type="ARBA" id="ARBA00023212"/>
    </source>
</evidence>
<dbReference type="InterPro" id="IPR002068">
    <property type="entry name" value="A-crystallin/Hsp20_dom"/>
</dbReference>
<dbReference type="PANTHER" id="PTHR28520:SF2">
    <property type="entry name" value="MITOTIC-SPINDLE ORGANIZING PROTEIN 1"/>
    <property type="match status" value="1"/>
</dbReference>
<dbReference type="CDD" id="cd06464">
    <property type="entry name" value="ACD_sHsps-like"/>
    <property type="match status" value="1"/>
</dbReference>
<dbReference type="GO" id="GO:0033566">
    <property type="term" value="P:gamma-tubulin complex localization"/>
    <property type="evidence" value="ECO:0007669"/>
    <property type="project" value="InterPro"/>
</dbReference>
<accession>A0A176W4U3</accession>
<feature type="region of interest" description="Disordered" evidence="7">
    <location>
        <begin position="55"/>
        <end position="112"/>
    </location>
</feature>
<evidence type="ECO:0000313" key="10">
    <source>
        <dbReference type="Proteomes" id="UP000077202"/>
    </source>
</evidence>
<proteinExistence type="inferred from homology"/>
<evidence type="ECO:0000256" key="7">
    <source>
        <dbReference type="SAM" id="MobiDB-lite"/>
    </source>
</evidence>
<dbReference type="GO" id="GO:0005819">
    <property type="term" value="C:spindle"/>
    <property type="evidence" value="ECO:0007669"/>
    <property type="project" value="TreeGrafter"/>
</dbReference>
<dbReference type="PROSITE" id="PS01031">
    <property type="entry name" value="SHSP"/>
    <property type="match status" value="1"/>
</dbReference>
<name>A0A176W4U3_MARPO</name>
<organism evidence="9 10">
    <name type="scientific">Marchantia polymorpha subsp. ruderalis</name>
    <dbReference type="NCBI Taxonomy" id="1480154"/>
    <lineage>
        <taxon>Eukaryota</taxon>
        <taxon>Viridiplantae</taxon>
        <taxon>Streptophyta</taxon>
        <taxon>Embryophyta</taxon>
        <taxon>Marchantiophyta</taxon>
        <taxon>Marchantiopsida</taxon>
        <taxon>Marchantiidae</taxon>
        <taxon>Marchantiales</taxon>
        <taxon>Marchantiaceae</taxon>
        <taxon>Marchantia</taxon>
    </lineage>
</organism>
<feature type="domain" description="SHSP" evidence="8">
    <location>
        <begin position="188"/>
        <end position="309"/>
    </location>
</feature>
<keyword evidence="3" id="KW-0963">Cytoplasm</keyword>
<dbReference type="Proteomes" id="UP000077202">
    <property type="component" value="Unassembled WGS sequence"/>
</dbReference>
<evidence type="ECO:0000256" key="1">
    <source>
        <dbReference type="ARBA" id="ARBA00004267"/>
    </source>
</evidence>
<evidence type="ECO:0000256" key="3">
    <source>
        <dbReference type="ARBA" id="ARBA00022490"/>
    </source>
</evidence>
<evidence type="ECO:0000256" key="2">
    <source>
        <dbReference type="ARBA" id="ARBA00011015"/>
    </source>
</evidence>
<dbReference type="GO" id="GO:0051415">
    <property type="term" value="P:microtubule nucleation by interphase microtubule organizing center"/>
    <property type="evidence" value="ECO:0007669"/>
    <property type="project" value="TreeGrafter"/>
</dbReference>
<gene>
    <name evidence="9" type="ORF">AXG93_4332s1130</name>
</gene>
<comment type="caution">
    <text evidence="9">The sequence shown here is derived from an EMBL/GenBank/DDBJ whole genome shotgun (WGS) entry which is preliminary data.</text>
</comment>
<dbReference type="GO" id="GO:0000931">
    <property type="term" value="C:gamma-tubulin ring complex"/>
    <property type="evidence" value="ECO:0007669"/>
    <property type="project" value="InterPro"/>
</dbReference>
<dbReference type="InterPro" id="IPR022214">
    <property type="entry name" value="MZT1"/>
</dbReference>
<dbReference type="Pfam" id="PF00011">
    <property type="entry name" value="HSP20"/>
    <property type="match status" value="1"/>
</dbReference>
<dbReference type="GO" id="GO:0031021">
    <property type="term" value="C:interphase microtubule organizing center"/>
    <property type="evidence" value="ECO:0007669"/>
    <property type="project" value="TreeGrafter"/>
</dbReference>
<feature type="compositionally biased region" description="Polar residues" evidence="7">
    <location>
        <begin position="149"/>
        <end position="165"/>
    </location>
</feature>
<sequence length="433" mass="46407">MEASESYGRRIGQIARHLRGTFGILNQTCSGARKDGRVFFARQASESHGQFMRPFQTKKESNGETNEVGGPIQLPALGSGTIDDKWSSSSVRDDKVSADSASAPSFAKVAPVSETATAKIEPVNSQLTAFEGLGRKPLSTGSLKELPSNLDNTTTRGHASPSKSGSGVEGTRKSPSPPANSEHPNPGRLGFEWFPRMDVVESGTAYVITVELPGVSADGIQIEVVRGSLVVTGSRVTDWWKSNGNGVNGGGTVYHRRELAQGPYRTVWRLPKNGDINGITAEFIDGFLRILVPKIKVMTYLECGTNAAHCLVLGASHFLTQKVAELTTVARASRDRWPAFKHTICEADVNIIREFGKGTCPLAMDGAGVERAREALNLAHAMASIINSGLDRQTLSILIGLCEHGVNPEALATVVKELRREAAAIESTSKSKD</sequence>
<feature type="region of interest" description="Disordered" evidence="7">
    <location>
        <begin position="134"/>
        <end position="188"/>
    </location>
</feature>
<protein>
    <recommendedName>
        <fullName evidence="8">SHSP domain-containing protein</fullName>
    </recommendedName>
</protein>
<evidence type="ECO:0000259" key="8">
    <source>
        <dbReference type="PROSITE" id="PS01031"/>
    </source>
</evidence>
<dbReference type="GO" id="GO:0090307">
    <property type="term" value="P:mitotic spindle assembly"/>
    <property type="evidence" value="ECO:0007669"/>
    <property type="project" value="TreeGrafter"/>
</dbReference>
<comment type="similarity">
    <text evidence="5 6">Belongs to the small heat shock protein (HSP20) family.</text>
</comment>
<evidence type="ECO:0000256" key="5">
    <source>
        <dbReference type="PROSITE-ProRule" id="PRU00285"/>
    </source>
</evidence>
<comment type="subcellular location">
    <subcellularLocation>
        <location evidence="1">Cytoplasm</location>
        <location evidence="1">Cytoskeleton</location>
        <location evidence="1">Microtubule organizing center</location>
    </subcellularLocation>
</comment>